<evidence type="ECO:0000256" key="3">
    <source>
        <dbReference type="ARBA" id="ARBA00006985"/>
    </source>
</evidence>
<proteinExistence type="inferred from homology"/>
<reference evidence="11" key="3">
    <citation type="submission" date="2025-09" db="UniProtKB">
        <authorList>
            <consortium name="Ensembl"/>
        </authorList>
    </citation>
    <scope>IDENTIFICATION</scope>
</reference>
<dbReference type="InterPro" id="IPR000559">
    <property type="entry name" value="Formate_THF_ligase"/>
</dbReference>
<dbReference type="SUPFAM" id="SSF52540">
    <property type="entry name" value="P-loop containing nucleoside triphosphate hydrolases"/>
    <property type="match status" value="1"/>
</dbReference>
<dbReference type="Pfam" id="PF00763">
    <property type="entry name" value="THF_DHG_CYH"/>
    <property type="match status" value="1"/>
</dbReference>
<comment type="similarity">
    <text evidence="2">In the N-terminal section; belongs to the tetrahydrofolate dehydrogenase/cyclohydrolase family.</text>
</comment>
<sequence>MLEINKKMAVKVIHATTSPFSDFSSSAWPFCSFVMSTKDLLSPRPQIGLNITQICLVKECSEDDIVEELLKLNDDPKVHGIYLHLPPASITSRVLNTLKPEKDIEGISDLNMGRLIRGDLSKGFVPPLASAVLDLLENHDTPLEGKTVLLVGGEGPLQLAVQCLIERSGMVTLKSHWSSKSLQAQNVVRSCSRWLKGQEYRPWHLRSLKLQPLTPVPSDLEISRAQIPKPVDQLAEEIGLLPEELEAYGRSKAKVRLSVLERLQSQPNGKYILVAGITPTPLGEGKSTVTVGLVQALSAHLRLNSFACLRQPSQGPTFGVKGGAAGGGYAQVIPMEEFNLHLTGDIHAITAANNLVAAAIDARMLHEATQSDKALFNRLVPSVNGVRKFSPIQISRLQRLGIRKTDPASLTPEEINAFVRLDLDPSKITWQRVVDTNDRFLRKITVGQASSEKGQIRETGFDIAVASEIMAILALADSLGDMKNRLARMVVGTSRSGQPITAEDLGVSGALAVLMKDAIKPTLMQTLEGTPVFVHAGPFANIAHGNSSVLADKLALKLVGQDGFVVTEAGFGADIGMEKFFNIKCRASGLRPSVVVLVATVRALKILLPLLVAGGCRSNLRKQIQIVHLFGVPVVVAVNVFKTDTQAEIDLVCQIAKECGASDALPCNHWAQGGRGCSELAQAVKEAASKPSDYQFLYNTEMSIVEKIRTIAQRVYGADDIELSPEAKTKTDYYHQQGYGSLPICMAKTHLSLSHMPDKKGAPTGFVLPIRDVRASIGAGFIYPLVGTMSTMPGLPTRPCFYDIDLDPVTEEITGLF</sequence>
<accession>A0AAX7VN14</accession>
<dbReference type="InterPro" id="IPR036291">
    <property type="entry name" value="NAD(P)-bd_dom_sf"/>
</dbReference>
<dbReference type="PANTHER" id="PTHR48099:SF12">
    <property type="entry name" value="MONOFUNCTIONAL C1-TETRAHYDROFOLATE SYNTHASE, MITOCHONDRIAL"/>
    <property type="match status" value="1"/>
</dbReference>
<dbReference type="GO" id="GO:0004329">
    <property type="term" value="F:formate-tetrahydrofolate ligase activity"/>
    <property type="evidence" value="ECO:0007669"/>
    <property type="project" value="UniProtKB-EC"/>
</dbReference>
<keyword evidence="8" id="KW-0547">Nucleotide-binding</keyword>
<evidence type="ECO:0000259" key="10">
    <source>
        <dbReference type="Pfam" id="PF00763"/>
    </source>
</evidence>
<dbReference type="GO" id="GO:0005524">
    <property type="term" value="F:ATP binding"/>
    <property type="evidence" value="ECO:0007669"/>
    <property type="project" value="UniProtKB-KW"/>
</dbReference>
<evidence type="ECO:0000256" key="7">
    <source>
        <dbReference type="ARBA" id="ARBA00022598"/>
    </source>
</evidence>
<gene>
    <name evidence="11" type="primary">MTHFD1L</name>
</gene>
<dbReference type="GeneTree" id="ENSGT00940000157477"/>
<dbReference type="FunFam" id="3.40.50.300:FF:005626">
    <property type="entry name" value="Predicted protein"/>
    <property type="match status" value="1"/>
</dbReference>
<dbReference type="Pfam" id="PF01268">
    <property type="entry name" value="FTHFS"/>
    <property type="match status" value="1"/>
</dbReference>
<dbReference type="SUPFAM" id="SSF51735">
    <property type="entry name" value="NAD(P)-binding Rossmann-fold domains"/>
    <property type="match status" value="1"/>
</dbReference>
<dbReference type="InterPro" id="IPR020630">
    <property type="entry name" value="THF_DH/CycHdrlase_cat_dom"/>
</dbReference>
<keyword evidence="6" id="KW-0554">One-carbon metabolism</keyword>
<name>A0AAX7VN14_ASTCA</name>
<evidence type="ECO:0000256" key="8">
    <source>
        <dbReference type="ARBA" id="ARBA00022741"/>
    </source>
</evidence>
<evidence type="ECO:0000256" key="1">
    <source>
        <dbReference type="ARBA" id="ARBA00004777"/>
    </source>
</evidence>
<evidence type="ECO:0000256" key="6">
    <source>
        <dbReference type="ARBA" id="ARBA00022563"/>
    </source>
</evidence>
<dbReference type="CDD" id="cd00477">
    <property type="entry name" value="FTHFS"/>
    <property type="match status" value="1"/>
</dbReference>
<dbReference type="AlphaFoldDB" id="A0AAX7VN14"/>
<dbReference type="FunFam" id="3.10.410.10:FF:000001">
    <property type="entry name" value="Putative formate--tetrahydrofolate ligase"/>
    <property type="match status" value="1"/>
</dbReference>
<dbReference type="Proteomes" id="UP000265100">
    <property type="component" value="Chromosome 15"/>
</dbReference>
<comment type="pathway">
    <text evidence="1">One-carbon metabolism; tetrahydrofolate interconversion.</text>
</comment>
<organism evidence="11 12">
    <name type="scientific">Astatotilapia calliptera</name>
    <name type="common">Eastern happy</name>
    <name type="synonym">Chromis callipterus</name>
    <dbReference type="NCBI Taxonomy" id="8154"/>
    <lineage>
        <taxon>Eukaryota</taxon>
        <taxon>Metazoa</taxon>
        <taxon>Chordata</taxon>
        <taxon>Craniata</taxon>
        <taxon>Vertebrata</taxon>
        <taxon>Euteleostomi</taxon>
        <taxon>Actinopterygii</taxon>
        <taxon>Neopterygii</taxon>
        <taxon>Teleostei</taxon>
        <taxon>Neoteleostei</taxon>
        <taxon>Acanthomorphata</taxon>
        <taxon>Ovalentaria</taxon>
        <taxon>Cichlomorphae</taxon>
        <taxon>Cichliformes</taxon>
        <taxon>Cichlidae</taxon>
        <taxon>African cichlids</taxon>
        <taxon>Pseudocrenilabrinae</taxon>
        <taxon>Haplochromini</taxon>
        <taxon>Astatotilapia</taxon>
    </lineage>
</organism>
<dbReference type="Gene3D" id="3.40.50.720">
    <property type="entry name" value="NAD(P)-binding Rossmann-like Domain"/>
    <property type="match status" value="1"/>
</dbReference>
<evidence type="ECO:0000256" key="2">
    <source>
        <dbReference type="ARBA" id="ARBA00005559"/>
    </source>
</evidence>
<keyword evidence="7" id="KW-0436">Ligase</keyword>
<dbReference type="Gene3D" id="3.40.50.10860">
    <property type="entry name" value="Leucine Dehydrogenase, chain A, domain 1"/>
    <property type="match status" value="1"/>
</dbReference>
<reference evidence="11" key="2">
    <citation type="submission" date="2025-08" db="UniProtKB">
        <authorList>
            <consortium name="Ensembl"/>
        </authorList>
    </citation>
    <scope>IDENTIFICATION</scope>
</reference>
<dbReference type="PANTHER" id="PTHR48099">
    <property type="entry name" value="C-1-TETRAHYDROFOLATE SYNTHASE, CYTOPLASMIC-RELATED"/>
    <property type="match status" value="1"/>
</dbReference>
<dbReference type="InterPro" id="IPR000672">
    <property type="entry name" value="THF_DH/CycHdrlase"/>
</dbReference>
<dbReference type="Gene3D" id="3.40.50.300">
    <property type="entry name" value="P-loop containing nucleotide triphosphate hydrolases"/>
    <property type="match status" value="2"/>
</dbReference>
<dbReference type="GO" id="GO:0046394">
    <property type="term" value="P:carboxylic acid biosynthetic process"/>
    <property type="evidence" value="ECO:0007669"/>
    <property type="project" value="UniProtKB-ARBA"/>
</dbReference>
<evidence type="ECO:0000313" key="12">
    <source>
        <dbReference type="Proteomes" id="UP000265100"/>
    </source>
</evidence>
<reference evidence="11" key="1">
    <citation type="submission" date="2018-05" db="EMBL/GenBank/DDBJ databases">
        <authorList>
            <person name="Datahose"/>
        </authorList>
    </citation>
    <scope>NUCLEOTIDE SEQUENCE</scope>
</reference>
<evidence type="ECO:0000256" key="4">
    <source>
        <dbReference type="ARBA" id="ARBA00011738"/>
    </source>
</evidence>
<dbReference type="InterPro" id="IPR027417">
    <property type="entry name" value="P-loop_NTPase"/>
</dbReference>
<dbReference type="EC" id="6.3.4.3" evidence="5"/>
<dbReference type="InterPro" id="IPR020628">
    <property type="entry name" value="Formate_THF_ligase_CS"/>
</dbReference>
<evidence type="ECO:0000256" key="5">
    <source>
        <dbReference type="ARBA" id="ARBA00012295"/>
    </source>
</evidence>
<dbReference type="FunFam" id="1.10.8.770:FF:000001">
    <property type="entry name" value="Methylenetetrahydrofolate dehydrogenase (NADP+ dependent) 1 like"/>
    <property type="match status" value="1"/>
</dbReference>
<dbReference type="GO" id="GO:0004488">
    <property type="term" value="F:methylenetetrahydrofolate dehydrogenase (NADP+) activity"/>
    <property type="evidence" value="ECO:0007669"/>
    <property type="project" value="InterPro"/>
</dbReference>
<dbReference type="GO" id="GO:0005829">
    <property type="term" value="C:cytosol"/>
    <property type="evidence" value="ECO:0007669"/>
    <property type="project" value="TreeGrafter"/>
</dbReference>
<dbReference type="GO" id="GO:0004477">
    <property type="term" value="F:methenyltetrahydrofolate cyclohydrolase activity"/>
    <property type="evidence" value="ECO:0007669"/>
    <property type="project" value="TreeGrafter"/>
</dbReference>
<feature type="domain" description="Tetrahydrofolate dehydrogenase/cyclohydrolase catalytic" evidence="10">
    <location>
        <begin position="46"/>
        <end position="105"/>
    </location>
</feature>
<evidence type="ECO:0000256" key="9">
    <source>
        <dbReference type="ARBA" id="ARBA00022840"/>
    </source>
</evidence>
<dbReference type="GO" id="GO:0035999">
    <property type="term" value="P:tetrahydrofolate interconversion"/>
    <property type="evidence" value="ECO:0007669"/>
    <property type="project" value="TreeGrafter"/>
</dbReference>
<comment type="similarity">
    <text evidence="3">In the C-terminal section; belongs to the formate--tetrahydrofolate ligase family.</text>
</comment>
<dbReference type="FunFam" id="3.40.50.300:FF:000556">
    <property type="entry name" value="Methylenetetrahydrofolate dehydrogenase (NADP+ dependent) 1 like"/>
    <property type="match status" value="1"/>
</dbReference>
<dbReference type="Gene3D" id="1.10.8.770">
    <property type="match status" value="1"/>
</dbReference>
<dbReference type="Gene3D" id="3.10.410.10">
    <property type="entry name" value="Formyltetrahydrofolate synthetase, domain 3"/>
    <property type="match status" value="1"/>
</dbReference>
<dbReference type="InterPro" id="IPR046346">
    <property type="entry name" value="Aminoacid_DH-like_N_sf"/>
</dbReference>
<dbReference type="HAMAP" id="MF_01543">
    <property type="entry name" value="FTHFS"/>
    <property type="match status" value="1"/>
</dbReference>
<dbReference type="SUPFAM" id="SSF53223">
    <property type="entry name" value="Aminoacid dehydrogenase-like, N-terminal domain"/>
    <property type="match status" value="1"/>
</dbReference>
<dbReference type="PRINTS" id="PR00085">
    <property type="entry name" value="THFDHDRGNASE"/>
</dbReference>
<protein>
    <recommendedName>
        <fullName evidence="5">formate--tetrahydrofolate ligase</fullName>
        <ecNumber evidence="5">6.3.4.3</ecNumber>
    </recommendedName>
</protein>
<dbReference type="Ensembl" id="ENSACLT00000057803.1">
    <property type="protein sequence ID" value="ENSACLP00000082502.1"/>
    <property type="gene ID" value="ENSACLG00000018786.2"/>
</dbReference>
<keyword evidence="9" id="KW-0067">ATP-binding</keyword>
<comment type="subunit">
    <text evidence="4">Homodimer.</text>
</comment>
<evidence type="ECO:0000313" key="11">
    <source>
        <dbReference type="Ensembl" id="ENSACLP00000082502.1"/>
    </source>
</evidence>
<dbReference type="PROSITE" id="PS00721">
    <property type="entry name" value="FTHFS_1"/>
    <property type="match status" value="1"/>
</dbReference>
<keyword evidence="12" id="KW-1185">Reference proteome</keyword>